<keyword evidence="2" id="KW-1185">Reference proteome</keyword>
<evidence type="ECO:0000313" key="1">
    <source>
        <dbReference type="EMBL" id="KAH3823915.1"/>
    </source>
</evidence>
<evidence type="ECO:0000313" key="2">
    <source>
        <dbReference type="Proteomes" id="UP000828390"/>
    </source>
</evidence>
<reference evidence="1" key="1">
    <citation type="journal article" date="2019" name="bioRxiv">
        <title>The Genome of the Zebra Mussel, Dreissena polymorpha: A Resource for Invasive Species Research.</title>
        <authorList>
            <person name="McCartney M.A."/>
            <person name="Auch B."/>
            <person name="Kono T."/>
            <person name="Mallez S."/>
            <person name="Zhang Y."/>
            <person name="Obille A."/>
            <person name="Becker A."/>
            <person name="Abrahante J.E."/>
            <person name="Garbe J."/>
            <person name="Badalamenti J.P."/>
            <person name="Herman A."/>
            <person name="Mangelson H."/>
            <person name="Liachko I."/>
            <person name="Sullivan S."/>
            <person name="Sone E.D."/>
            <person name="Koren S."/>
            <person name="Silverstein K.A.T."/>
            <person name="Beckman K.B."/>
            <person name="Gohl D.M."/>
        </authorList>
    </citation>
    <scope>NUCLEOTIDE SEQUENCE</scope>
    <source>
        <strain evidence="1">Duluth1</strain>
        <tissue evidence="1">Whole animal</tissue>
    </source>
</reference>
<reference evidence="1" key="2">
    <citation type="submission" date="2020-11" db="EMBL/GenBank/DDBJ databases">
        <authorList>
            <person name="McCartney M.A."/>
            <person name="Auch B."/>
            <person name="Kono T."/>
            <person name="Mallez S."/>
            <person name="Becker A."/>
            <person name="Gohl D.M."/>
            <person name="Silverstein K.A.T."/>
            <person name="Koren S."/>
            <person name="Bechman K.B."/>
            <person name="Herman A."/>
            <person name="Abrahante J.E."/>
            <person name="Garbe J."/>
        </authorList>
    </citation>
    <scope>NUCLEOTIDE SEQUENCE</scope>
    <source>
        <strain evidence="1">Duluth1</strain>
        <tissue evidence="1">Whole animal</tissue>
    </source>
</reference>
<comment type="caution">
    <text evidence="1">The sequence shown here is derived from an EMBL/GenBank/DDBJ whole genome shotgun (WGS) entry which is preliminary data.</text>
</comment>
<accession>A0A9D4GVQ0</accession>
<dbReference type="Proteomes" id="UP000828390">
    <property type="component" value="Unassembled WGS sequence"/>
</dbReference>
<dbReference type="EMBL" id="JAIWYP010000005">
    <property type="protein sequence ID" value="KAH3823915.1"/>
    <property type="molecule type" value="Genomic_DNA"/>
</dbReference>
<name>A0A9D4GVQ0_DREPO</name>
<organism evidence="1 2">
    <name type="scientific">Dreissena polymorpha</name>
    <name type="common">Zebra mussel</name>
    <name type="synonym">Mytilus polymorpha</name>
    <dbReference type="NCBI Taxonomy" id="45954"/>
    <lineage>
        <taxon>Eukaryota</taxon>
        <taxon>Metazoa</taxon>
        <taxon>Spiralia</taxon>
        <taxon>Lophotrochozoa</taxon>
        <taxon>Mollusca</taxon>
        <taxon>Bivalvia</taxon>
        <taxon>Autobranchia</taxon>
        <taxon>Heteroconchia</taxon>
        <taxon>Euheterodonta</taxon>
        <taxon>Imparidentia</taxon>
        <taxon>Neoheterodontei</taxon>
        <taxon>Myida</taxon>
        <taxon>Dreissenoidea</taxon>
        <taxon>Dreissenidae</taxon>
        <taxon>Dreissena</taxon>
    </lineage>
</organism>
<protein>
    <submittedName>
        <fullName evidence="1">Uncharacterized protein</fullName>
    </submittedName>
</protein>
<gene>
    <name evidence="1" type="ORF">DPMN_125740</name>
</gene>
<proteinExistence type="predicted"/>
<dbReference type="AlphaFoldDB" id="A0A9D4GVQ0"/>
<sequence length="99" mass="10834">MQISAEKTKLMSNSTNGISTDPLVCHVKLEIGNNFKSGSNCNSCRIQGCNTCQSGINNSSAHKTEGHLEGQKHGPQLKIRLMQALIMSIFLYACLSHER</sequence>